<sequence length="132" mass="14439">MKGLGADGPYWDALSAGELKLPRCADCGHWHWPAPFRCADCGSWYFEWVATPIEGDLYSWTRTWQPFDGTENLGTPYVSVLVELPEAGGIRLLGLAADTETPKIGTKMTGAIASSHVWGRDVPMIRWSAVAA</sequence>
<dbReference type="Pfam" id="PF01796">
    <property type="entry name" value="OB_ChsH2_C"/>
    <property type="match status" value="1"/>
</dbReference>
<evidence type="ECO:0000259" key="1">
    <source>
        <dbReference type="Pfam" id="PF01796"/>
    </source>
</evidence>
<dbReference type="AlphaFoldDB" id="A0A838L3P8"/>
<feature type="domain" description="ChsH2 rubredoxin-like zinc ribbon" evidence="2">
    <location>
        <begin position="11"/>
        <end position="34"/>
    </location>
</feature>
<dbReference type="RefSeq" id="WP_160363755.1">
    <property type="nucleotide sequence ID" value="NZ_JACEIB010000003.1"/>
</dbReference>
<dbReference type="InterPro" id="IPR012340">
    <property type="entry name" value="NA-bd_OB-fold"/>
</dbReference>
<dbReference type="InterPro" id="IPR052513">
    <property type="entry name" value="Thioester_dehydratase-like"/>
</dbReference>
<dbReference type="Gene3D" id="6.10.30.10">
    <property type="match status" value="1"/>
</dbReference>
<dbReference type="PANTHER" id="PTHR34075">
    <property type="entry name" value="BLR3430 PROTEIN"/>
    <property type="match status" value="1"/>
</dbReference>
<dbReference type="InterPro" id="IPR022002">
    <property type="entry name" value="ChsH2_Znr"/>
</dbReference>
<organism evidence="3 4">
    <name type="scientific">Sphingomonas chungangi</name>
    <dbReference type="NCBI Taxonomy" id="2683589"/>
    <lineage>
        <taxon>Bacteria</taxon>
        <taxon>Pseudomonadati</taxon>
        <taxon>Pseudomonadota</taxon>
        <taxon>Alphaproteobacteria</taxon>
        <taxon>Sphingomonadales</taxon>
        <taxon>Sphingomonadaceae</taxon>
        <taxon>Sphingomonas</taxon>
    </lineage>
</organism>
<evidence type="ECO:0000313" key="3">
    <source>
        <dbReference type="EMBL" id="MBA2933804.1"/>
    </source>
</evidence>
<dbReference type="SUPFAM" id="SSF50249">
    <property type="entry name" value="Nucleic acid-binding proteins"/>
    <property type="match status" value="1"/>
</dbReference>
<accession>A0A838L3P8</accession>
<comment type="caution">
    <text evidence="3">The sequence shown here is derived from an EMBL/GenBank/DDBJ whole genome shotgun (WGS) entry which is preliminary data.</text>
</comment>
<feature type="domain" description="ChsH2 C-terminal OB-fold" evidence="1">
    <location>
        <begin position="48"/>
        <end position="108"/>
    </location>
</feature>
<dbReference type="PANTHER" id="PTHR34075:SF5">
    <property type="entry name" value="BLR3430 PROTEIN"/>
    <property type="match status" value="1"/>
</dbReference>
<dbReference type="Pfam" id="PF12172">
    <property type="entry name" value="zf-ChsH2"/>
    <property type="match status" value="1"/>
</dbReference>
<name>A0A838L3P8_9SPHN</name>
<gene>
    <name evidence="3" type="ORF">HZF05_06785</name>
</gene>
<dbReference type="InterPro" id="IPR002878">
    <property type="entry name" value="ChsH2_C"/>
</dbReference>
<reference evidence="3 4" key="1">
    <citation type="submission" date="2020-07" db="EMBL/GenBank/DDBJ databases">
        <authorList>
            <person name="Sun Q."/>
        </authorList>
    </citation>
    <scope>NUCLEOTIDE SEQUENCE [LARGE SCALE GENOMIC DNA]</scope>
    <source>
        <strain evidence="3 4">CGMCC 1.13654</strain>
    </source>
</reference>
<proteinExistence type="predicted"/>
<dbReference type="EMBL" id="JACEIB010000003">
    <property type="protein sequence ID" value="MBA2933804.1"/>
    <property type="molecule type" value="Genomic_DNA"/>
</dbReference>
<evidence type="ECO:0000313" key="4">
    <source>
        <dbReference type="Proteomes" id="UP000570166"/>
    </source>
</evidence>
<keyword evidence="4" id="KW-1185">Reference proteome</keyword>
<evidence type="ECO:0000259" key="2">
    <source>
        <dbReference type="Pfam" id="PF12172"/>
    </source>
</evidence>
<protein>
    <submittedName>
        <fullName evidence="3">OB-fold domain-containing protein</fullName>
    </submittedName>
</protein>
<dbReference type="Proteomes" id="UP000570166">
    <property type="component" value="Unassembled WGS sequence"/>
</dbReference>